<accession>A0A7G8BN22</accession>
<dbReference type="Proteomes" id="UP000515312">
    <property type="component" value="Chromosome"/>
</dbReference>
<proteinExistence type="predicted"/>
<organism evidence="1 2">
    <name type="scientific">Alloacidobacterium dinghuense</name>
    <dbReference type="NCBI Taxonomy" id="2763107"/>
    <lineage>
        <taxon>Bacteria</taxon>
        <taxon>Pseudomonadati</taxon>
        <taxon>Acidobacteriota</taxon>
        <taxon>Terriglobia</taxon>
        <taxon>Terriglobales</taxon>
        <taxon>Acidobacteriaceae</taxon>
        <taxon>Alloacidobacterium</taxon>
    </lineage>
</organism>
<dbReference type="RefSeq" id="WP_186745704.1">
    <property type="nucleotide sequence ID" value="NZ_CP060394.1"/>
</dbReference>
<dbReference type="EMBL" id="CP060394">
    <property type="protein sequence ID" value="QNI33942.1"/>
    <property type="molecule type" value="Genomic_DNA"/>
</dbReference>
<reference evidence="1 2" key="1">
    <citation type="submission" date="2020-08" db="EMBL/GenBank/DDBJ databases">
        <title>Edaphobacter telluris sp. nov. and Acidobacterium dinghuensis sp. nov., two acidobacteria isolated from forest soil.</title>
        <authorList>
            <person name="Fu J."/>
            <person name="Qiu L."/>
        </authorList>
    </citation>
    <scope>NUCLEOTIDE SEQUENCE [LARGE SCALE GENOMIC DNA]</scope>
    <source>
        <strain evidence="1">4Y35</strain>
    </source>
</reference>
<keyword evidence="2" id="KW-1185">Reference proteome</keyword>
<evidence type="ECO:0000313" key="2">
    <source>
        <dbReference type="Proteomes" id="UP000515312"/>
    </source>
</evidence>
<evidence type="ECO:0000313" key="1">
    <source>
        <dbReference type="EMBL" id="QNI33942.1"/>
    </source>
</evidence>
<dbReference type="InterPro" id="IPR021747">
    <property type="entry name" value="DUF3313"/>
</dbReference>
<name>A0A7G8BN22_9BACT</name>
<dbReference type="KEGG" id="adin:H7849_08560"/>
<protein>
    <submittedName>
        <fullName evidence="1">DUF3313 domain-containing protein</fullName>
    </submittedName>
</protein>
<sequence length="232" mass="24773">MAALCLVFVGSTLLAQDSNQQASKESATAQNSRPVSGFLGDYSNLSPDPNNADLLLYEKSKDALKDYSKFLIDPVTLYLLPEASQRGLDPDDLERLAQRFHDIIVDELTKAGYQVVSSPGPGVLDIRLAITNVEPSGAKKNAAVKAGATAASVAVAPGAGLALPRFSVGKASIEGEMLDSVSGERLGAFVTNKSGRRWFAGLQGYKTWGDVEAAFRTWAKNFAKRVDQAHRA</sequence>
<dbReference type="Pfam" id="PF11769">
    <property type="entry name" value="DUF3313"/>
    <property type="match status" value="1"/>
</dbReference>
<gene>
    <name evidence="1" type="ORF">H7849_08560</name>
</gene>
<dbReference type="AlphaFoldDB" id="A0A7G8BN22"/>